<dbReference type="PANTHER" id="PTHR16128">
    <property type="entry name" value="FAD/NAD(P)-BINDING OXIDOREDUCTASE FAMILY PROTEIN"/>
    <property type="match status" value="1"/>
</dbReference>
<dbReference type="InterPro" id="IPR002937">
    <property type="entry name" value="Amino_oxidase"/>
</dbReference>
<dbReference type="SUPFAM" id="SSF51905">
    <property type="entry name" value="FAD/NAD(P)-binding domain"/>
    <property type="match status" value="1"/>
</dbReference>
<dbReference type="Gene3D" id="3.50.50.60">
    <property type="entry name" value="FAD/NAD(P)-binding domain"/>
    <property type="match status" value="1"/>
</dbReference>
<reference evidence="3" key="1">
    <citation type="journal article" date="2019" name="Int. J. Syst. Evol. Microbiol.">
        <title>The Global Catalogue of Microorganisms (GCM) 10K type strain sequencing project: providing services to taxonomists for standard genome sequencing and annotation.</title>
        <authorList>
            <consortium name="The Broad Institute Genomics Platform"/>
            <consortium name="The Broad Institute Genome Sequencing Center for Infectious Disease"/>
            <person name="Wu L."/>
            <person name="Ma J."/>
        </authorList>
    </citation>
    <scope>NUCLEOTIDE SEQUENCE [LARGE SCALE GENOMIC DNA]</scope>
    <source>
        <strain evidence="3">CCUG 62945</strain>
    </source>
</reference>
<accession>A0ABW2QZT3</accession>
<proteinExistence type="predicted"/>
<evidence type="ECO:0000259" key="1">
    <source>
        <dbReference type="Pfam" id="PF01593"/>
    </source>
</evidence>
<organism evidence="2 3">
    <name type="scientific">Iodobacter arcticus</name>
    <dbReference type="NCBI Taxonomy" id="590593"/>
    <lineage>
        <taxon>Bacteria</taxon>
        <taxon>Pseudomonadati</taxon>
        <taxon>Pseudomonadota</taxon>
        <taxon>Betaproteobacteria</taxon>
        <taxon>Neisseriales</taxon>
        <taxon>Chitinibacteraceae</taxon>
        <taxon>Iodobacter</taxon>
    </lineage>
</organism>
<dbReference type="Pfam" id="PF13450">
    <property type="entry name" value="NAD_binding_8"/>
    <property type="match status" value="1"/>
</dbReference>
<dbReference type="Gene3D" id="3.90.660.10">
    <property type="match status" value="1"/>
</dbReference>
<comment type="caution">
    <text evidence="2">The sequence shown here is derived from an EMBL/GenBank/DDBJ whole genome shotgun (WGS) entry which is preliminary data.</text>
</comment>
<dbReference type="InterPro" id="IPR036188">
    <property type="entry name" value="FAD/NAD-bd_sf"/>
</dbReference>
<keyword evidence="3" id="KW-1185">Reference proteome</keyword>
<feature type="domain" description="Amine oxidase" evidence="1">
    <location>
        <begin position="100"/>
        <end position="328"/>
    </location>
</feature>
<evidence type="ECO:0000313" key="2">
    <source>
        <dbReference type="EMBL" id="MFC7420594.1"/>
    </source>
</evidence>
<dbReference type="PANTHER" id="PTHR16128:SF5">
    <property type="entry name" value="FAD_NAD(P)-BINDING OXIDOREDUCTASE FAMILY PROTEIN"/>
    <property type="match status" value="1"/>
</dbReference>
<sequence>MSSHYDVLILGAGMAGLSCARRLQDAGKKVLVLEKARGLGGRMACRRTEKGAWDHGAQYFTASDRDFAAQVAAWQQSGSVADWQGKIQAWDGQRFSTPSATQRWVGVPGMNAPLRALADGIEILFDVKIAGLEAIDGGWQVLAGEQSWQASQVVLSTPAEQVGPLLPAGHALATLAASCQMEPCWALLIHSARPIALPFDGLFINQGPLSWLARNSSKLGRGSEENWVAHASPEWSRQHLELTPDKACAMLSRAFGDLFHDMPVDGLPVFKLLQMSAHRWRFASGALPVADLPYALSNDGLALAGDWLAGGKVEGAYRSGSALAAALLA</sequence>
<protein>
    <submittedName>
        <fullName evidence="2">NAD(P)/FAD-dependent oxidoreductase</fullName>
    </submittedName>
</protein>
<name>A0ABW2QZT3_9NEIS</name>
<dbReference type="Proteomes" id="UP001596473">
    <property type="component" value="Unassembled WGS sequence"/>
</dbReference>
<dbReference type="RefSeq" id="WP_380188192.1">
    <property type="nucleotide sequence ID" value="NZ_JBHTBQ010000019.1"/>
</dbReference>
<gene>
    <name evidence="2" type="ORF">ACFQNF_11995</name>
</gene>
<dbReference type="EMBL" id="JBHTBQ010000019">
    <property type="protein sequence ID" value="MFC7420594.1"/>
    <property type="molecule type" value="Genomic_DNA"/>
</dbReference>
<evidence type="ECO:0000313" key="3">
    <source>
        <dbReference type="Proteomes" id="UP001596473"/>
    </source>
</evidence>
<dbReference type="Pfam" id="PF01593">
    <property type="entry name" value="Amino_oxidase"/>
    <property type="match status" value="1"/>
</dbReference>